<reference evidence="1 2" key="1">
    <citation type="journal article" date="2021" name="Hortic Res">
        <title>High-quality reference genome and annotation aids understanding of berry development for evergreen blueberry (Vaccinium darrowii).</title>
        <authorList>
            <person name="Yu J."/>
            <person name="Hulse-Kemp A.M."/>
            <person name="Babiker E."/>
            <person name="Staton M."/>
        </authorList>
    </citation>
    <scope>NUCLEOTIDE SEQUENCE [LARGE SCALE GENOMIC DNA]</scope>
    <source>
        <strain evidence="2">cv. NJ 8807/NJ 8810</strain>
        <tissue evidence="1">Young leaf</tissue>
    </source>
</reference>
<accession>A0ACB7XN55</accession>
<evidence type="ECO:0000313" key="2">
    <source>
        <dbReference type="Proteomes" id="UP000828048"/>
    </source>
</evidence>
<dbReference type="Proteomes" id="UP000828048">
    <property type="component" value="Chromosome 1"/>
</dbReference>
<organism evidence="1 2">
    <name type="scientific">Vaccinium darrowii</name>
    <dbReference type="NCBI Taxonomy" id="229202"/>
    <lineage>
        <taxon>Eukaryota</taxon>
        <taxon>Viridiplantae</taxon>
        <taxon>Streptophyta</taxon>
        <taxon>Embryophyta</taxon>
        <taxon>Tracheophyta</taxon>
        <taxon>Spermatophyta</taxon>
        <taxon>Magnoliopsida</taxon>
        <taxon>eudicotyledons</taxon>
        <taxon>Gunneridae</taxon>
        <taxon>Pentapetalae</taxon>
        <taxon>asterids</taxon>
        <taxon>Ericales</taxon>
        <taxon>Ericaceae</taxon>
        <taxon>Vaccinioideae</taxon>
        <taxon>Vaccinieae</taxon>
        <taxon>Vaccinium</taxon>
    </lineage>
</organism>
<sequence>MDVSGTVVRPLPNLIGSSSGMEIYSNSPTSVSFLSFDDGRRNHRLSFGDNQLLGSRRRSRRVAAMFSDEGHMQYYSSERTTTRMGRIRCGSGKIDKAAKANDKSRFLKEEKKMMKKRLKLVEGLSRDLTMFSDLGGGFGLDKNHGLVDQVQGKMMISEATELILGQLQKLKAEEEELKRKREEETAKLKAAARMQKRLDFEMSSSSSSSSESSDSECGEVVDMSSLRSAAALAPPSTLTQEESATELQSVIPEAHASLTIRSTVNQKGPSIEEEGMAGGGVSLVNKVEVCMGGKCKKSGAALLLDEFQRVLGAEASVVVCKCMGKCRDGPNVRILNYSGVGVQAECVDDSARVPSNPLCIGVGFEDVGSIVATFLGEKHKECGMAAAS</sequence>
<comment type="caution">
    <text evidence="1">The sequence shown here is derived from an EMBL/GenBank/DDBJ whole genome shotgun (WGS) entry which is preliminary data.</text>
</comment>
<gene>
    <name evidence="1" type="ORF">Vadar_004532</name>
</gene>
<protein>
    <submittedName>
        <fullName evidence="1">Uncharacterized protein</fullName>
    </submittedName>
</protein>
<evidence type="ECO:0000313" key="1">
    <source>
        <dbReference type="EMBL" id="KAH7842371.1"/>
    </source>
</evidence>
<name>A0ACB7XN55_9ERIC</name>
<dbReference type="EMBL" id="CM037151">
    <property type="protein sequence ID" value="KAH7842371.1"/>
    <property type="molecule type" value="Genomic_DNA"/>
</dbReference>
<keyword evidence="2" id="KW-1185">Reference proteome</keyword>
<proteinExistence type="predicted"/>